<gene>
    <name evidence="8" type="ORF">AYI68_g6881</name>
</gene>
<evidence type="ECO:0000256" key="2">
    <source>
        <dbReference type="ARBA" id="ARBA00022512"/>
    </source>
</evidence>
<dbReference type="SUPFAM" id="SSF52058">
    <property type="entry name" value="L domain-like"/>
    <property type="match status" value="2"/>
</dbReference>
<dbReference type="GO" id="GO:0009277">
    <property type="term" value="C:fungal-type cell wall"/>
    <property type="evidence" value="ECO:0007669"/>
    <property type="project" value="TreeGrafter"/>
</dbReference>
<keyword evidence="2" id="KW-0134">Cell wall</keyword>
<keyword evidence="5" id="KW-0325">Glycoprotein</keyword>
<sequence length="394" mass="42830">MVNLKLPIFALCLSLVSASQADIESVSSCSKIVGSVVILDSALSTIDLSNIEEIEGGVYVLGTTNLTSLKMDSLKSLTGDILMLKNSGLTDFSAKSLSNVNNFNATLNPNLRELNLSSLSIALDFYIFSNSVSALNINSLLNARDVTIILNSQLEFISFQKLTSCSGSLSINGNFLVPDVQLPSLTQVQKNIIFSYISNLNASLLSSNGGELVFSNNEIQEFSLDSLKSIGGSLTFLENDKLKSFEMPELTTIGKGLLITDNSEPLSIQDNSFPKLASIGGMVVISGNIKTFNLPEIKNVIGNVVIQSFGDFNCNNKITQNPEYISGFGSCKWTGNPSFGPHYNPIYSIITNTSQSSVSNGIIFESFSYIKTFIFYQVLLIIFVVFIILVWRNI</sequence>
<feature type="chain" id="PRO_5013362724" evidence="7">
    <location>
        <begin position="19"/>
        <end position="394"/>
    </location>
</feature>
<dbReference type="GO" id="GO:0005886">
    <property type="term" value="C:plasma membrane"/>
    <property type="evidence" value="ECO:0007669"/>
    <property type="project" value="TreeGrafter"/>
</dbReference>
<evidence type="ECO:0000256" key="4">
    <source>
        <dbReference type="ARBA" id="ARBA00022729"/>
    </source>
</evidence>
<comment type="caution">
    <text evidence="8">The sequence shown here is derived from an EMBL/GenBank/DDBJ whole genome shotgun (WGS) entry which is preliminary data.</text>
</comment>
<feature type="signal peptide" evidence="7">
    <location>
        <begin position="1"/>
        <end position="18"/>
    </location>
</feature>
<dbReference type="STRING" id="133383.A0A1R0GQ91"/>
<keyword evidence="6" id="KW-1133">Transmembrane helix</keyword>
<keyword evidence="3" id="KW-0964">Secreted</keyword>
<dbReference type="GO" id="GO:0009986">
    <property type="term" value="C:cell surface"/>
    <property type="evidence" value="ECO:0007669"/>
    <property type="project" value="TreeGrafter"/>
</dbReference>
<evidence type="ECO:0000256" key="7">
    <source>
        <dbReference type="SAM" id="SignalP"/>
    </source>
</evidence>
<comment type="subcellular location">
    <subcellularLocation>
        <location evidence="1">Secreted</location>
        <location evidence="1">Cell wall</location>
    </subcellularLocation>
</comment>
<evidence type="ECO:0000313" key="9">
    <source>
        <dbReference type="Proteomes" id="UP000187455"/>
    </source>
</evidence>
<feature type="transmembrane region" description="Helical" evidence="6">
    <location>
        <begin position="373"/>
        <end position="391"/>
    </location>
</feature>
<dbReference type="Proteomes" id="UP000187455">
    <property type="component" value="Unassembled WGS sequence"/>
</dbReference>
<dbReference type="OrthoDB" id="536881at2759"/>
<evidence type="ECO:0000256" key="3">
    <source>
        <dbReference type="ARBA" id="ARBA00022525"/>
    </source>
</evidence>
<dbReference type="PANTHER" id="PTHR31018:SF3">
    <property type="entry name" value="RECEPTOR PROTEIN-TYROSINE KINASE"/>
    <property type="match status" value="1"/>
</dbReference>
<dbReference type="EMBL" id="LSSL01005049">
    <property type="protein sequence ID" value="OLY79059.1"/>
    <property type="molecule type" value="Genomic_DNA"/>
</dbReference>
<evidence type="ECO:0000256" key="6">
    <source>
        <dbReference type="SAM" id="Phobius"/>
    </source>
</evidence>
<dbReference type="PANTHER" id="PTHR31018">
    <property type="entry name" value="SPORULATION-SPECIFIC PROTEIN-RELATED"/>
    <property type="match status" value="1"/>
</dbReference>
<keyword evidence="9" id="KW-1185">Reference proteome</keyword>
<keyword evidence="6" id="KW-0472">Membrane</keyword>
<name>A0A1R0GQ91_9FUNG</name>
<accession>A0A1R0GQ91</accession>
<evidence type="ECO:0000256" key="1">
    <source>
        <dbReference type="ARBA" id="ARBA00004191"/>
    </source>
</evidence>
<dbReference type="InterPro" id="IPR051648">
    <property type="entry name" value="CWI-Assembly_Regulator"/>
</dbReference>
<dbReference type="InterPro" id="IPR036941">
    <property type="entry name" value="Rcpt_L-dom_sf"/>
</dbReference>
<keyword evidence="6" id="KW-0812">Transmembrane</keyword>
<organism evidence="8 9">
    <name type="scientific">Smittium mucronatum</name>
    <dbReference type="NCBI Taxonomy" id="133383"/>
    <lineage>
        <taxon>Eukaryota</taxon>
        <taxon>Fungi</taxon>
        <taxon>Fungi incertae sedis</taxon>
        <taxon>Zoopagomycota</taxon>
        <taxon>Kickxellomycotina</taxon>
        <taxon>Harpellomycetes</taxon>
        <taxon>Harpellales</taxon>
        <taxon>Legeriomycetaceae</taxon>
        <taxon>Smittium</taxon>
    </lineage>
</organism>
<evidence type="ECO:0000256" key="5">
    <source>
        <dbReference type="ARBA" id="ARBA00023180"/>
    </source>
</evidence>
<dbReference type="AlphaFoldDB" id="A0A1R0GQ91"/>
<proteinExistence type="predicted"/>
<protein>
    <submittedName>
        <fullName evidence="8">Protein ecm33</fullName>
    </submittedName>
</protein>
<evidence type="ECO:0000313" key="8">
    <source>
        <dbReference type="EMBL" id="OLY79059.1"/>
    </source>
</evidence>
<dbReference type="Gene3D" id="3.80.20.20">
    <property type="entry name" value="Receptor L-domain"/>
    <property type="match status" value="1"/>
</dbReference>
<reference evidence="8 9" key="1">
    <citation type="journal article" date="2016" name="Mol. Biol. Evol.">
        <title>Genome-Wide Survey of Gut Fungi (Harpellales) Reveals the First Horizontally Transferred Ubiquitin Gene from a Mosquito Host.</title>
        <authorList>
            <person name="Wang Y."/>
            <person name="White M.M."/>
            <person name="Kvist S."/>
            <person name="Moncalvo J.M."/>
        </authorList>
    </citation>
    <scope>NUCLEOTIDE SEQUENCE [LARGE SCALE GENOMIC DNA]</scope>
    <source>
        <strain evidence="8 9">ALG-7-W6</strain>
    </source>
</reference>
<dbReference type="GO" id="GO:0031505">
    <property type="term" value="P:fungal-type cell wall organization"/>
    <property type="evidence" value="ECO:0007669"/>
    <property type="project" value="TreeGrafter"/>
</dbReference>
<keyword evidence="4 7" id="KW-0732">Signal</keyword>